<keyword evidence="3" id="KW-0378">Hydrolase</keyword>
<comment type="catalytic activity">
    <reaction evidence="1">
        <text>Hydrolyzes the link between N-acetylmuramoyl residues and L-amino acid residues in certain cell-wall glycopeptides.</text>
        <dbReference type="EC" id="3.5.1.28"/>
    </reaction>
</comment>
<dbReference type="InterPro" id="IPR002508">
    <property type="entry name" value="MurNAc-LAA_cat"/>
</dbReference>
<evidence type="ECO:0000256" key="1">
    <source>
        <dbReference type="ARBA" id="ARBA00001561"/>
    </source>
</evidence>
<evidence type="ECO:0000259" key="4">
    <source>
        <dbReference type="SMART" id="SM00646"/>
    </source>
</evidence>
<dbReference type="PANTHER" id="PTHR30404">
    <property type="entry name" value="N-ACETYLMURAMOYL-L-ALANINE AMIDASE"/>
    <property type="match status" value="1"/>
</dbReference>
<dbReference type="EMBL" id="DVNC01000039">
    <property type="protein sequence ID" value="HIU53653.1"/>
    <property type="molecule type" value="Genomic_DNA"/>
</dbReference>
<organism evidence="5 6">
    <name type="scientific">Candidatus Scatocola faecipullorum</name>
    <dbReference type="NCBI Taxonomy" id="2840917"/>
    <lineage>
        <taxon>Bacteria</taxon>
        <taxon>Pseudomonadati</taxon>
        <taxon>Pseudomonadota</taxon>
        <taxon>Alphaproteobacteria</taxon>
        <taxon>Rhodospirillales</taxon>
        <taxon>Rhodospirillaceae</taxon>
        <taxon>Rhodospirillaceae incertae sedis</taxon>
        <taxon>Candidatus Scatocola</taxon>
    </lineage>
</organism>
<evidence type="ECO:0000256" key="2">
    <source>
        <dbReference type="ARBA" id="ARBA00011901"/>
    </source>
</evidence>
<accession>A0A9D1M4A8</accession>
<comment type="caution">
    <text evidence="5">The sequence shown here is derived from an EMBL/GenBank/DDBJ whole genome shotgun (WGS) entry which is preliminary data.</text>
</comment>
<evidence type="ECO:0000313" key="6">
    <source>
        <dbReference type="Proteomes" id="UP000824107"/>
    </source>
</evidence>
<dbReference type="InterPro" id="IPR050695">
    <property type="entry name" value="N-acetylmuramoyl_amidase_3"/>
</dbReference>
<protein>
    <recommendedName>
        <fullName evidence="2">N-acetylmuramoyl-L-alanine amidase</fullName>
        <ecNumber evidence="2">3.5.1.28</ecNumber>
    </recommendedName>
</protein>
<dbReference type="GO" id="GO:0008745">
    <property type="term" value="F:N-acetylmuramoyl-L-alanine amidase activity"/>
    <property type="evidence" value="ECO:0007669"/>
    <property type="project" value="UniProtKB-EC"/>
</dbReference>
<reference evidence="5" key="1">
    <citation type="submission" date="2020-10" db="EMBL/GenBank/DDBJ databases">
        <authorList>
            <person name="Gilroy R."/>
        </authorList>
    </citation>
    <scope>NUCLEOTIDE SEQUENCE</scope>
    <source>
        <strain evidence="5">ChiW3-316</strain>
    </source>
</reference>
<dbReference type="SUPFAM" id="SSF53187">
    <property type="entry name" value="Zn-dependent exopeptidases"/>
    <property type="match status" value="1"/>
</dbReference>
<feature type="domain" description="MurNAc-LAA" evidence="4">
    <location>
        <begin position="123"/>
        <end position="277"/>
    </location>
</feature>
<dbReference type="Gene3D" id="3.40.630.40">
    <property type="entry name" value="Zn-dependent exopeptidases"/>
    <property type="match status" value="1"/>
</dbReference>
<dbReference type="FunFam" id="3.40.630.40:FF:000005">
    <property type="entry name" value="N-acetylmuramoyl-L-alanine amidase (AmiA)"/>
    <property type="match status" value="1"/>
</dbReference>
<dbReference type="PANTHER" id="PTHR30404:SF0">
    <property type="entry name" value="N-ACETYLMURAMOYL-L-ALANINE AMIDASE AMIC"/>
    <property type="match status" value="1"/>
</dbReference>
<evidence type="ECO:0000256" key="3">
    <source>
        <dbReference type="ARBA" id="ARBA00022801"/>
    </source>
</evidence>
<evidence type="ECO:0000313" key="5">
    <source>
        <dbReference type="EMBL" id="HIU53653.1"/>
    </source>
</evidence>
<sequence>MLAPQSNFGWRFVIDVSIASEREFSSKVGSKYALSNENSFAGSYSSSSSKSSSKAKTVNKKKIIVLDPGHGGKDPGAIGYSGVYEKNITLAMAKELKVILEKEGYKVHLTRSTDIFIPLRDRVKIARKYNADLFMSIHADSAVNRSAKGLSVYTLSETASDKEAAALAERENKADVVAGLNLLEHSKEVSDILINLAQRETMNRSSEFASFMVQEMRKSVKLRDNTHRFAGFAVLKAPDVPSVLLEMGYLSNRTEERLLKQKDYRRKLAVSTSKAVEKYFDNMQHASVF</sequence>
<dbReference type="GO" id="GO:0030288">
    <property type="term" value="C:outer membrane-bounded periplasmic space"/>
    <property type="evidence" value="ECO:0007669"/>
    <property type="project" value="TreeGrafter"/>
</dbReference>
<name>A0A9D1M4A8_9PROT</name>
<reference evidence="5" key="2">
    <citation type="journal article" date="2021" name="PeerJ">
        <title>Extensive microbial diversity within the chicken gut microbiome revealed by metagenomics and culture.</title>
        <authorList>
            <person name="Gilroy R."/>
            <person name="Ravi A."/>
            <person name="Getino M."/>
            <person name="Pursley I."/>
            <person name="Horton D.L."/>
            <person name="Alikhan N.F."/>
            <person name="Baker D."/>
            <person name="Gharbi K."/>
            <person name="Hall N."/>
            <person name="Watson M."/>
            <person name="Adriaenssens E.M."/>
            <person name="Foster-Nyarko E."/>
            <person name="Jarju S."/>
            <person name="Secka A."/>
            <person name="Antonio M."/>
            <person name="Oren A."/>
            <person name="Chaudhuri R.R."/>
            <person name="La Ragione R."/>
            <person name="Hildebrand F."/>
            <person name="Pallen M.J."/>
        </authorList>
    </citation>
    <scope>NUCLEOTIDE SEQUENCE</scope>
    <source>
        <strain evidence="5">ChiW3-316</strain>
    </source>
</reference>
<dbReference type="GO" id="GO:0009253">
    <property type="term" value="P:peptidoglycan catabolic process"/>
    <property type="evidence" value="ECO:0007669"/>
    <property type="project" value="InterPro"/>
</dbReference>
<dbReference type="AlphaFoldDB" id="A0A9D1M4A8"/>
<dbReference type="EC" id="3.5.1.28" evidence="2"/>
<dbReference type="CDD" id="cd02696">
    <property type="entry name" value="MurNAc-LAA"/>
    <property type="match status" value="1"/>
</dbReference>
<dbReference type="Pfam" id="PF01520">
    <property type="entry name" value="Amidase_3"/>
    <property type="match status" value="1"/>
</dbReference>
<dbReference type="SMART" id="SM00646">
    <property type="entry name" value="Ami_3"/>
    <property type="match status" value="1"/>
</dbReference>
<proteinExistence type="predicted"/>
<dbReference type="Proteomes" id="UP000824107">
    <property type="component" value="Unassembled WGS sequence"/>
</dbReference>
<gene>
    <name evidence="5" type="ORF">IAD20_06190</name>
</gene>